<reference evidence="1" key="1">
    <citation type="submission" date="2022-06" db="EMBL/GenBank/DDBJ databases">
        <title>Complete genome sequence of soil microorganisms Streptomyces sp. Qhu-M197 isolated from Alpine meadows habitats on the Tibetan Plateau.</title>
        <authorList>
            <person name="Zhang B."/>
            <person name="Xiang X."/>
            <person name="Fan J."/>
        </authorList>
    </citation>
    <scope>NUCLEOTIDE SEQUENCE</scope>
    <source>
        <strain evidence="1">Qhu-M197</strain>
    </source>
</reference>
<dbReference type="RefSeq" id="WP_252545319.1">
    <property type="nucleotide sequence ID" value="NZ_CP099468.1"/>
</dbReference>
<keyword evidence="2" id="KW-1185">Reference proteome</keyword>
<evidence type="ECO:0000313" key="2">
    <source>
        <dbReference type="Proteomes" id="UP001056374"/>
    </source>
</evidence>
<accession>A0ABY4Z109</accession>
<protein>
    <submittedName>
        <fullName evidence="1">Uncharacterized protein</fullName>
    </submittedName>
</protein>
<sequence>MTTAPNTAVSGADTEQRMTALAGALYVANSVYSEALKSADPAATLDNICDALPEVMPQVLGVIKTTPELTKVLTDDIADRLWAYTAVEYARAEAGDGYGYIFDLLVEALEKGGDPHSIRATALGVPAKIRELAAEAAV</sequence>
<proteinExistence type="predicted"/>
<dbReference type="EMBL" id="CP099468">
    <property type="protein sequence ID" value="USQ82660.1"/>
    <property type="molecule type" value="Genomic_DNA"/>
</dbReference>
<dbReference type="Proteomes" id="UP001056374">
    <property type="component" value="Chromosome"/>
</dbReference>
<name>A0ABY4Z109_9ACTN</name>
<evidence type="ECO:0000313" key="1">
    <source>
        <dbReference type="EMBL" id="USQ82660.1"/>
    </source>
</evidence>
<gene>
    <name evidence="1" type="ORF">NFX46_02060</name>
</gene>
<organism evidence="1 2">
    <name type="scientific">Streptomyces phaeoluteigriseus</name>
    <dbReference type="NCBI Taxonomy" id="114686"/>
    <lineage>
        <taxon>Bacteria</taxon>
        <taxon>Bacillati</taxon>
        <taxon>Actinomycetota</taxon>
        <taxon>Actinomycetes</taxon>
        <taxon>Kitasatosporales</taxon>
        <taxon>Streptomycetaceae</taxon>
        <taxon>Streptomyces</taxon>
        <taxon>Streptomyces aurantiacus group</taxon>
    </lineage>
</organism>